<dbReference type="Proteomes" id="UP000315389">
    <property type="component" value="Unassembled WGS sequence"/>
</dbReference>
<feature type="transmembrane region" description="Helical" evidence="7">
    <location>
        <begin position="261"/>
        <end position="291"/>
    </location>
</feature>
<dbReference type="OrthoDB" id="9780560at2"/>
<dbReference type="Pfam" id="PF02687">
    <property type="entry name" value="FtsX"/>
    <property type="match status" value="2"/>
</dbReference>
<dbReference type="GO" id="GO:0005886">
    <property type="term" value="C:plasma membrane"/>
    <property type="evidence" value="ECO:0007669"/>
    <property type="project" value="UniProtKB-SubCell"/>
</dbReference>
<feature type="transmembrane region" description="Helical" evidence="7">
    <location>
        <begin position="721"/>
        <end position="746"/>
    </location>
</feature>
<evidence type="ECO:0000313" key="9">
    <source>
        <dbReference type="EMBL" id="TQL62112.1"/>
    </source>
</evidence>
<name>A0A542ZP34_RARFA</name>
<comment type="caution">
    <text evidence="9">The sequence shown here is derived from an EMBL/GenBank/DDBJ whole genome shotgun (WGS) entry which is preliminary data.</text>
</comment>
<feature type="transmembrane region" description="Helical" evidence="7">
    <location>
        <begin position="493"/>
        <end position="513"/>
    </location>
</feature>
<evidence type="ECO:0000256" key="7">
    <source>
        <dbReference type="SAM" id="Phobius"/>
    </source>
</evidence>
<sequence>MMGKMAWRSVRQHPVRFGMSVIVVVLGIAFVTGTFSLRAMMSSTFGNIVDSAYAGQAYVRGTLVDESAAANSMMDPAAGRTKVPMDLATSIDAIDGVDVAIPDVSGTLILIKADGTAAAAGGSPTLALGLDPRDPTLKLGAGKRPSGPDEIALDTETLERTALQVGSKTQIIVGGQLKDVTVSGELQFGTASAGANLVGLDLDTATQYFAPDGTVSLISVFSSSPEADTVAAVTSALAGDGVEVVAGQTVRDESTASVETMLGFVSTFLLVFALVALVVGGFIIANTFTMIVRQRLREIAVLRAIGASPVQVFASVVGQAAIVGLIGSALGIGGGVALVYGLRAVMGNFGMNLSGEVPLDVSTVVIAIVTGVAVCVISAAIPARQGSRVAPVDAMRESVSIKEKALRLRGILGGLLMVAGVAAVVASTRVDSGGSLLGAGGAALLVGLLVVAPAITRPVTRLLALPLKHWSRPIGPLAADNVMRNPRRTAATAGALMIGLALVGAASVLAASAEKSVASLVDTGFKADFVVVSADYMAGVPGEVVDKLAAAPGVAGADPLYYSFFDVDGESGQVLAFDRTLVQDSIETTVISGSLDGFTGDGALVLEDVAKDKGWQVGTRIPVSVLDASNQPVEETVKIAAIIDAGSLGGAVFVTTDWFTANVPASSRIIDSVYIRAEAGTDLTALRAELTEVVKPYVVLTVMDKDDLTTYIADQIQQVLVILYALLGLSIVIAILGIVNTLALSIMERTREIGLLRAVGMGRLQLSGVVVAESILISVFGAIGGLAVGVGVASAMPSVFDTSGFDQLAIPWGALGAMIGLAAIVGLVAAIWPAVRAARLPVLDALSYE</sequence>
<evidence type="ECO:0000256" key="2">
    <source>
        <dbReference type="ARBA" id="ARBA00022475"/>
    </source>
</evidence>
<keyword evidence="4 7" id="KW-1133">Transmembrane helix</keyword>
<keyword evidence="3 7" id="KW-0812">Transmembrane</keyword>
<feature type="transmembrane region" description="Helical" evidence="7">
    <location>
        <begin position="410"/>
        <end position="430"/>
    </location>
</feature>
<comment type="subcellular location">
    <subcellularLocation>
        <location evidence="1">Cell membrane</location>
        <topology evidence="1">Multi-pass membrane protein</topology>
    </subcellularLocation>
</comment>
<keyword evidence="5 7" id="KW-0472">Membrane</keyword>
<evidence type="ECO:0000259" key="8">
    <source>
        <dbReference type="Pfam" id="PF02687"/>
    </source>
</evidence>
<evidence type="ECO:0000256" key="3">
    <source>
        <dbReference type="ARBA" id="ARBA00022692"/>
    </source>
</evidence>
<reference evidence="9 10" key="1">
    <citation type="submission" date="2019-06" db="EMBL/GenBank/DDBJ databases">
        <title>Sequencing the genomes of 1000 actinobacteria strains.</title>
        <authorList>
            <person name="Klenk H.-P."/>
        </authorList>
    </citation>
    <scope>NUCLEOTIDE SEQUENCE [LARGE SCALE GENOMIC DNA]</scope>
    <source>
        <strain evidence="9 10">DSM 4813</strain>
    </source>
</reference>
<gene>
    <name evidence="9" type="ORF">FB461_1748</name>
</gene>
<evidence type="ECO:0000256" key="4">
    <source>
        <dbReference type="ARBA" id="ARBA00022989"/>
    </source>
</evidence>
<evidence type="ECO:0000256" key="5">
    <source>
        <dbReference type="ARBA" id="ARBA00023136"/>
    </source>
</evidence>
<organism evidence="9 10">
    <name type="scientific">Rarobacter faecitabidus</name>
    <dbReference type="NCBI Taxonomy" id="13243"/>
    <lineage>
        <taxon>Bacteria</taxon>
        <taxon>Bacillati</taxon>
        <taxon>Actinomycetota</taxon>
        <taxon>Actinomycetes</taxon>
        <taxon>Micrococcales</taxon>
        <taxon>Rarobacteraceae</taxon>
        <taxon>Rarobacter</taxon>
    </lineage>
</organism>
<comment type="similarity">
    <text evidence="6">Belongs to the ABC-4 integral membrane protein family.</text>
</comment>
<dbReference type="PANTHER" id="PTHR30572:SF4">
    <property type="entry name" value="ABC TRANSPORTER PERMEASE YTRF"/>
    <property type="match status" value="1"/>
</dbReference>
<dbReference type="AlphaFoldDB" id="A0A542ZP34"/>
<feature type="domain" description="ABC3 transporter permease C-terminal" evidence="8">
    <location>
        <begin position="271"/>
        <end position="388"/>
    </location>
</feature>
<protein>
    <submittedName>
        <fullName evidence="9">Putative ABC transport system permease protein</fullName>
    </submittedName>
</protein>
<dbReference type="InterPro" id="IPR050250">
    <property type="entry name" value="Macrolide_Exporter_MacB"/>
</dbReference>
<proteinExistence type="inferred from homology"/>
<feature type="transmembrane region" description="Helical" evidence="7">
    <location>
        <begin position="810"/>
        <end position="832"/>
    </location>
</feature>
<feature type="transmembrane region" description="Helical" evidence="7">
    <location>
        <begin position="312"/>
        <end position="341"/>
    </location>
</feature>
<evidence type="ECO:0000313" key="10">
    <source>
        <dbReference type="Proteomes" id="UP000315389"/>
    </source>
</evidence>
<dbReference type="GO" id="GO:0022857">
    <property type="term" value="F:transmembrane transporter activity"/>
    <property type="evidence" value="ECO:0007669"/>
    <property type="project" value="TreeGrafter"/>
</dbReference>
<keyword evidence="10" id="KW-1185">Reference proteome</keyword>
<dbReference type="InterPro" id="IPR003838">
    <property type="entry name" value="ABC3_permease_C"/>
</dbReference>
<feature type="transmembrane region" description="Helical" evidence="7">
    <location>
        <begin position="766"/>
        <end position="790"/>
    </location>
</feature>
<feature type="transmembrane region" description="Helical" evidence="7">
    <location>
        <begin position="361"/>
        <end position="381"/>
    </location>
</feature>
<dbReference type="EMBL" id="VFOS01000002">
    <property type="protein sequence ID" value="TQL62112.1"/>
    <property type="molecule type" value="Genomic_DNA"/>
</dbReference>
<keyword evidence="2" id="KW-1003">Cell membrane</keyword>
<feature type="transmembrane region" description="Helical" evidence="7">
    <location>
        <begin position="436"/>
        <end position="455"/>
    </location>
</feature>
<feature type="domain" description="ABC3 transporter permease C-terminal" evidence="8">
    <location>
        <begin position="726"/>
        <end position="841"/>
    </location>
</feature>
<evidence type="ECO:0000256" key="6">
    <source>
        <dbReference type="ARBA" id="ARBA00038076"/>
    </source>
</evidence>
<dbReference type="PANTHER" id="PTHR30572">
    <property type="entry name" value="MEMBRANE COMPONENT OF TRANSPORTER-RELATED"/>
    <property type="match status" value="1"/>
</dbReference>
<evidence type="ECO:0000256" key="1">
    <source>
        <dbReference type="ARBA" id="ARBA00004651"/>
    </source>
</evidence>
<accession>A0A542ZP34</accession>